<dbReference type="RefSeq" id="WP_303278085.1">
    <property type="nucleotide sequence ID" value="NZ_JAUOEK010000119.1"/>
</dbReference>
<comment type="caution">
    <text evidence="1">The sequence shown here is derived from an EMBL/GenBank/DDBJ whole genome shotgun (WGS) entry which is preliminary data.</text>
</comment>
<accession>A0ABT8WBA6</accession>
<evidence type="ECO:0000313" key="1">
    <source>
        <dbReference type="EMBL" id="MDO5970395.1"/>
    </source>
</evidence>
<organism evidence="1 2">
    <name type="scientific">Flavivirga aquimarina</name>
    <dbReference type="NCBI Taxonomy" id="2027862"/>
    <lineage>
        <taxon>Bacteria</taxon>
        <taxon>Pseudomonadati</taxon>
        <taxon>Bacteroidota</taxon>
        <taxon>Flavobacteriia</taxon>
        <taxon>Flavobacteriales</taxon>
        <taxon>Flavobacteriaceae</taxon>
        <taxon>Flavivirga</taxon>
    </lineage>
</organism>
<gene>
    <name evidence="1" type="ORF">Q4Q35_11320</name>
</gene>
<evidence type="ECO:0000313" key="2">
    <source>
        <dbReference type="Proteomes" id="UP001176883"/>
    </source>
</evidence>
<proteinExistence type="predicted"/>
<name>A0ABT8WBA6_9FLAO</name>
<keyword evidence="2" id="KW-1185">Reference proteome</keyword>
<sequence length="91" mass="10617">MRYNRKRHKTLEILAPKFIQTRTGRELGGDFHIGTDFSVLREKLKCSQEECEIIFASLFTNEEVQFTDYKVDGLALTKIGFSAFSDFKYIK</sequence>
<reference evidence="1" key="1">
    <citation type="submission" date="2023-07" db="EMBL/GenBank/DDBJ databases">
        <title>Two novel species in the genus Flavivirga.</title>
        <authorList>
            <person name="Kwon K."/>
        </authorList>
    </citation>
    <scope>NUCLEOTIDE SEQUENCE</scope>
    <source>
        <strain evidence="1">KCTC 52353</strain>
    </source>
</reference>
<dbReference type="EMBL" id="JAUOEK010000119">
    <property type="protein sequence ID" value="MDO5970395.1"/>
    <property type="molecule type" value="Genomic_DNA"/>
</dbReference>
<dbReference type="Proteomes" id="UP001176883">
    <property type="component" value="Unassembled WGS sequence"/>
</dbReference>
<protein>
    <submittedName>
        <fullName evidence="1">Uncharacterized protein</fullName>
    </submittedName>
</protein>